<proteinExistence type="predicted"/>
<accession>A0A0M9DN72</accession>
<evidence type="ECO:0000313" key="1">
    <source>
        <dbReference type="EMBL" id="KOY83866.1"/>
    </source>
</evidence>
<dbReference type="EMBL" id="LGCI01000003">
    <property type="protein sequence ID" value="KOY83866.1"/>
    <property type="molecule type" value="Genomic_DNA"/>
</dbReference>
<dbReference type="Proteomes" id="UP000037977">
    <property type="component" value="Unassembled WGS sequence"/>
</dbReference>
<dbReference type="PATRIC" id="fig|33935.3.peg.4689"/>
<reference evidence="1 2" key="1">
    <citation type="submission" date="2015-07" db="EMBL/GenBank/DDBJ databases">
        <title>Genome sequencing project for genomic taxonomy and phylogenomics of Bacillus-like bacteria.</title>
        <authorList>
            <person name="Liu B."/>
            <person name="Wang J."/>
            <person name="Zhu Y."/>
            <person name="Liu G."/>
            <person name="Chen Q."/>
            <person name="Chen Z."/>
            <person name="Che J."/>
            <person name="Ge C."/>
            <person name="Shi H."/>
            <person name="Pan Z."/>
            <person name="Liu X."/>
        </authorList>
    </citation>
    <scope>NUCLEOTIDE SEQUENCE [LARGE SCALE GENOMIC DNA]</scope>
    <source>
        <strain evidence="1 2">DSM 54</strain>
    </source>
</reference>
<organism evidence="1 2">
    <name type="scientific">Lysinibacillus macroides</name>
    <dbReference type="NCBI Taxonomy" id="33935"/>
    <lineage>
        <taxon>Bacteria</taxon>
        <taxon>Bacillati</taxon>
        <taxon>Bacillota</taxon>
        <taxon>Bacilli</taxon>
        <taxon>Bacillales</taxon>
        <taxon>Bacillaceae</taxon>
        <taxon>Lysinibacillus</taxon>
    </lineage>
</organism>
<gene>
    <name evidence="1" type="ORF">ADM90_02475</name>
</gene>
<comment type="caution">
    <text evidence="1">The sequence shown here is derived from an EMBL/GenBank/DDBJ whole genome shotgun (WGS) entry which is preliminary data.</text>
</comment>
<dbReference type="STRING" id="33935.ADM90_02475"/>
<evidence type="ECO:0000313" key="2">
    <source>
        <dbReference type="Proteomes" id="UP000037977"/>
    </source>
</evidence>
<dbReference type="AlphaFoldDB" id="A0A0M9DN72"/>
<keyword evidence="2" id="KW-1185">Reference proteome</keyword>
<protein>
    <submittedName>
        <fullName evidence="1">Uncharacterized protein</fullName>
    </submittedName>
</protein>
<name>A0A0M9DN72_9BACI</name>
<sequence length="125" mass="13856">MLTISIATVLIIPVSVNFMAQSKYSHQVITLHGIDIARGTYSGGQFIDKYRVSKRNGEMLNFWIKNTGNTDIKITIDEKGGAIFQPGEQGHISTSVGFFAKTYEFKAAPLHNGGNIRMEYGLSQR</sequence>